<feature type="compositionally biased region" description="Basic and acidic residues" evidence="1">
    <location>
        <begin position="292"/>
        <end position="303"/>
    </location>
</feature>
<dbReference type="Proteomes" id="UP000610846">
    <property type="component" value="Unassembled WGS sequence"/>
</dbReference>
<protein>
    <submittedName>
        <fullName evidence="3">Uncharacterized protein</fullName>
    </submittedName>
</protein>
<feature type="compositionally biased region" description="Low complexity" evidence="1">
    <location>
        <begin position="203"/>
        <end position="218"/>
    </location>
</feature>
<dbReference type="AlphaFoldDB" id="A0A927J2P7"/>
<proteinExistence type="predicted"/>
<dbReference type="EMBL" id="JACYHB010000018">
    <property type="protein sequence ID" value="MBD8080685.1"/>
    <property type="molecule type" value="Genomic_DNA"/>
</dbReference>
<sequence length="375" mass="38026">MSDNGSNGQPVRPLTRREIREREQAEAARRAERSDVDGGGPRPPRTPQPAAAPPPSRRSLRETSGATQYPSQPSVVRPPSTSGGMRGLDETGRLTPVQETAERVTIRPPSPPAQPPTRTSSRPVRAPGASGPTPAPGASAPTRAPGSSGVTRAPGSSGVTRAPGASGPVRPPTPVRGGAPVARVSTRGAGVQGMFDHAAGLGAPAPTSTPARPAAEPAVETAGPQRESTSTPERRPATAQPSSDQRTASAPAAALPWSAITAGGAPERATSPTQAPLGHVGDSAGSPAPDDLFPRVHADRGSRAAEAPDDDDPTDARGPSYTWLHYLILVAVAFVLGLLVWELISSDDAGSSTAGVHVIVDQVADATPGTSGTGR</sequence>
<feature type="compositionally biased region" description="Basic and acidic residues" evidence="1">
    <location>
        <begin position="15"/>
        <end position="36"/>
    </location>
</feature>
<feature type="compositionally biased region" description="Low complexity" evidence="1">
    <location>
        <begin position="116"/>
        <end position="149"/>
    </location>
</feature>
<feature type="transmembrane region" description="Helical" evidence="2">
    <location>
        <begin position="323"/>
        <end position="344"/>
    </location>
</feature>
<evidence type="ECO:0000313" key="4">
    <source>
        <dbReference type="Proteomes" id="UP000610846"/>
    </source>
</evidence>
<keyword evidence="4" id="KW-1185">Reference proteome</keyword>
<reference evidence="3" key="2">
    <citation type="submission" date="2020-09" db="EMBL/GenBank/DDBJ databases">
        <authorList>
            <person name="Yu Y."/>
        </authorList>
    </citation>
    <scope>NUCLEOTIDE SEQUENCE</scope>
    <source>
        <strain evidence="3">KCTC 49039</strain>
    </source>
</reference>
<evidence type="ECO:0000256" key="1">
    <source>
        <dbReference type="SAM" id="MobiDB-lite"/>
    </source>
</evidence>
<dbReference type="RefSeq" id="WP_191830255.1">
    <property type="nucleotide sequence ID" value="NZ_JACYHB010000018.1"/>
</dbReference>
<accession>A0A927J2P7</accession>
<feature type="compositionally biased region" description="Polar residues" evidence="1">
    <location>
        <begin position="62"/>
        <end position="83"/>
    </location>
</feature>
<organism evidence="3 4">
    <name type="scientific">Cellulosimicrobium arenosum</name>
    <dbReference type="NCBI Taxonomy" id="2708133"/>
    <lineage>
        <taxon>Bacteria</taxon>
        <taxon>Bacillati</taxon>
        <taxon>Actinomycetota</taxon>
        <taxon>Actinomycetes</taxon>
        <taxon>Micrococcales</taxon>
        <taxon>Promicromonosporaceae</taxon>
        <taxon>Cellulosimicrobium</taxon>
    </lineage>
</organism>
<keyword evidence="2" id="KW-1133">Transmembrane helix</keyword>
<evidence type="ECO:0000256" key="2">
    <source>
        <dbReference type="SAM" id="Phobius"/>
    </source>
</evidence>
<feature type="compositionally biased region" description="Low complexity" evidence="1">
    <location>
        <begin position="247"/>
        <end position="262"/>
    </location>
</feature>
<keyword evidence="2" id="KW-0472">Membrane</keyword>
<evidence type="ECO:0000313" key="3">
    <source>
        <dbReference type="EMBL" id="MBD8080685.1"/>
    </source>
</evidence>
<gene>
    <name evidence="3" type="ORF">IF651_16710</name>
</gene>
<name>A0A927J2P7_9MICO</name>
<keyword evidence="2" id="KW-0812">Transmembrane</keyword>
<reference evidence="3" key="1">
    <citation type="journal article" date="2018" name="Curr. Microbiol.">
        <title>Cellulosimicrobium arenosum sp. nov., Isolated from Marine Sediment Sand.</title>
        <authorList>
            <person name="Oh M."/>
            <person name="Kim J.H."/>
            <person name="Yoon J.H."/>
            <person name="Schumann P."/>
            <person name="Kim W."/>
        </authorList>
    </citation>
    <scope>NUCLEOTIDE SEQUENCE</scope>
    <source>
        <strain evidence="3">KCTC 49039</strain>
    </source>
</reference>
<comment type="caution">
    <text evidence="3">The sequence shown here is derived from an EMBL/GenBank/DDBJ whole genome shotgun (WGS) entry which is preliminary data.</text>
</comment>
<feature type="compositionally biased region" description="Pro residues" evidence="1">
    <location>
        <begin position="41"/>
        <end position="56"/>
    </location>
</feature>
<feature type="region of interest" description="Disordered" evidence="1">
    <location>
        <begin position="1"/>
        <end position="315"/>
    </location>
</feature>